<organism evidence="2 3">
    <name type="scientific">Pontibacillus halophilus JSM 076056 = DSM 19796</name>
    <dbReference type="NCBI Taxonomy" id="1385510"/>
    <lineage>
        <taxon>Bacteria</taxon>
        <taxon>Bacillati</taxon>
        <taxon>Bacillota</taxon>
        <taxon>Bacilli</taxon>
        <taxon>Bacillales</taxon>
        <taxon>Bacillaceae</taxon>
        <taxon>Pontibacillus</taxon>
    </lineage>
</organism>
<evidence type="ECO:0000313" key="3">
    <source>
        <dbReference type="Proteomes" id="UP000030528"/>
    </source>
</evidence>
<proteinExistence type="predicted"/>
<accession>A0A0A5IBZ7</accession>
<evidence type="ECO:0000313" key="2">
    <source>
        <dbReference type="EMBL" id="KGX93367.1"/>
    </source>
</evidence>
<dbReference type="Proteomes" id="UP000030528">
    <property type="component" value="Unassembled WGS sequence"/>
</dbReference>
<comment type="caution">
    <text evidence="2">The sequence shown here is derived from an EMBL/GenBank/DDBJ whole genome shotgun (WGS) entry which is preliminary data.</text>
</comment>
<sequence>MFLFVLLIILSITVYLYFKVIILRTDDPLYQVYSNSRARIALGVFMIAFGANQYVFYQTRLALAIALVFVALGVAQFVYGYRRAKFYRKQLRERT</sequence>
<evidence type="ECO:0000256" key="1">
    <source>
        <dbReference type="SAM" id="Phobius"/>
    </source>
</evidence>
<dbReference type="OrthoDB" id="2453019at2"/>
<dbReference type="EMBL" id="AVPE01000002">
    <property type="protein sequence ID" value="KGX93367.1"/>
    <property type="molecule type" value="Genomic_DNA"/>
</dbReference>
<reference evidence="2 3" key="1">
    <citation type="submission" date="2013-08" db="EMBL/GenBank/DDBJ databases">
        <authorList>
            <person name="Huang J."/>
            <person name="Wang G."/>
        </authorList>
    </citation>
    <scope>NUCLEOTIDE SEQUENCE [LARGE SCALE GENOMIC DNA]</scope>
    <source>
        <strain evidence="2 3">JSM 076056</strain>
    </source>
</reference>
<protein>
    <recommendedName>
        <fullName evidence="4">YtpI-like protein</fullName>
    </recommendedName>
</protein>
<feature type="transmembrane region" description="Helical" evidence="1">
    <location>
        <begin position="37"/>
        <end position="55"/>
    </location>
</feature>
<dbReference type="AlphaFoldDB" id="A0A0A5IBZ7"/>
<keyword evidence="1" id="KW-0472">Membrane</keyword>
<feature type="transmembrane region" description="Helical" evidence="1">
    <location>
        <begin position="6"/>
        <end position="25"/>
    </location>
</feature>
<keyword evidence="3" id="KW-1185">Reference proteome</keyword>
<dbReference type="STRING" id="1385510.GCA_000425205_00898"/>
<name>A0A0A5IBZ7_9BACI</name>
<gene>
    <name evidence="2" type="ORF">N781_09940</name>
</gene>
<dbReference type="eggNOG" id="ENOG5032UBH">
    <property type="taxonomic scope" value="Bacteria"/>
</dbReference>
<dbReference type="Pfam" id="PF14007">
    <property type="entry name" value="YtpI"/>
    <property type="match status" value="1"/>
</dbReference>
<dbReference type="InterPro" id="IPR025618">
    <property type="entry name" value="YtpI"/>
</dbReference>
<feature type="transmembrane region" description="Helical" evidence="1">
    <location>
        <begin position="61"/>
        <end position="81"/>
    </location>
</feature>
<keyword evidence="1" id="KW-0812">Transmembrane</keyword>
<keyword evidence="1" id="KW-1133">Transmembrane helix</keyword>
<evidence type="ECO:0008006" key="4">
    <source>
        <dbReference type="Google" id="ProtNLM"/>
    </source>
</evidence>